<dbReference type="AlphaFoldDB" id="A0A6A6PIR0"/>
<proteinExistence type="inferred from homology"/>
<dbReference type="RefSeq" id="XP_033586246.1">
    <property type="nucleotide sequence ID" value="XM_033731648.1"/>
</dbReference>
<name>A0A6A6PIR0_9PEZI</name>
<dbReference type="GO" id="GO:0016020">
    <property type="term" value="C:membrane"/>
    <property type="evidence" value="ECO:0007669"/>
    <property type="project" value="UniProtKB-SubCell"/>
</dbReference>
<dbReference type="EMBL" id="MU001641">
    <property type="protein sequence ID" value="KAF2479676.1"/>
    <property type="molecule type" value="Genomic_DNA"/>
</dbReference>
<dbReference type="PANTHER" id="PTHR21659:SF112">
    <property type="entry name" value="PROTEIN SNA2-RELATED"/>
    <property type="match status" value="1"/>
</dbReference>
<dbReference type="Pfam" id="PF01679">
    <property type="entry name" value="Pmp3"/>
    <property type="match status" value="1"/>
</dbReference>
<protein>
    <recommendedName>
        <fullName evidence="9">Plasma membrane proteolipid 3</fullName>
    </recommendedName>
</protein>
<keyword evidence="3 6" id="KW-0812">Transmembrane</keyword>
<evidence type="ECO:0000313" key="7">
    <source>
        <dbReference type="EMBL" id="KAF2479676.1"/>
    </source>
</evidence>
<dbReference type="InterPro" id="IPR000612">
    <property type="entry name" value="PMP3"/>
</dbReference>
<evidence type="ECO:0000256" key="3">
    <source>
        <dbReference type="ARBA" id="ARBA00022692"/>
    </source>
</evidence>
<dbReference type="PROSITE" id="PS01309">
    <property type="entry name" value="UPF0057"/>
    <property type="match status" value="1"/>
</dbReference>
<gene>
    <name evidence="7" type="ORF">BDY17DRAFT_256973</name>
</gene>
<evidence type="ECO:0000256" key="6">
    <source>
        <dbReference type="SAM" id="Phobius"/>
    </source>
</evidence>
<evidence type="ECO:0000256" key="5">
    <source>
        <dbReference type="ARBA" id="ARBA00023136"/>
    </source>
</evidence>
<dbReference type="PANTHER" id="PTHR21659">
    <property type="entry name" value="HYDROPHOBIC PROTEIN RCI2 LOW TEMPERATURE AND SALT RESPONSIVE PROTEIN LTI6 -RELATED"/>
    <property type="match status" value="1"/>
</dbReference>
<sequence>MPSSGTDVCLYFLAIFVPPLAVLLKCGCGGDFIINIGLTILGWLPGVVHAWYLIAKNERMGRYR</sequence>
<reference evidence="7" key="1">
    <citation type="journal article" date="2020" name="Stud. Mycol.">
        <title>101 Dothideomycetes genomes: a test case for predicting lifestyles and emergence of pathogens.</title>
        <authorList>
            <person name="Haridas S."/>
            <person name="Albert R."/>
            <person name="Binder M."/>
            <person name="Bloem J."/>
            <person name="Labutti K."/>
            <person name="Salamov A."/>
            <person name="Andreopoulos B."/>
            <person name="Baker S."/>
            <person name="Barry K."/>
            <person name="Bills G."/>
            <person name="Bluhm B."/>
            <person name="Cannon C."/>
            <person name="Castanera R."/>
            <person name="Culley D."/>
            <person name="Daum C."/>
            <person name="Ezra D."/>
            <person name="Gonzalez J."/>
            <person name="Henrissat B."/>
            <person name="Kuo A."/>
            <person name="Liang C."/>
            <person name="Lipzen A."/>
            <person name="Lutzoni F."/>
            <person name="Magnuson J."/>
            <person name="Mondo S."/>
            <person name="Nolan M."/>
            <person name="Ohm R."/>
            <person name="Pangilinan J."/>
            <person name="Park H.-J."/>
            <person name="Ramirez L."/>
            <person name="Alfaro M."/>
            <person name="Sun H."/>
            <person name="Tritt A."/>
            <person name="Yoshinaga Y."/>
            <person name="Zwiers L.-H."/>
            <person name="Turgeon B."/>
            <person name="Goodwin S."/>
            <person name="Spatafora J."/>
            <person name="Crous P."/>
            <person name="Grigoriev I."/>
        </authorList>
    </citation>
    <scope>NUCLEOTIDE SEQUENCE</scope>
    <source>
        <strain evidence="7">CBS 113389</strain>
    </source>
</reference>
<evidence type="ECO:0000256" key="4">
    <source>
        <dbReference type="ARBA" id="ARBA00022989"/>
    </source>
</evidence>
<keyword evidence="4 6" id="KW-1133">Transmembrane helix</keyword>
<evidence type="ECO:0008006" key="9">
    <source>
        <dbReference type="Google" id="ProtNLM"/>
    </source>
</evidence>
<keyword evidence="5 6" id="KW-0472">Membrane</keyword>
<dbReference type="GeneID" id="54472650"/>
<organism evidence="7 8">
    <name type="scientific">Neohortaea acidophila</name>
    <dbReference type="NCBI Taxonomy" id="245834"/>
    <lineage>
        <taxon>Eukaryota</taxon>
        <taxon>Fungi</taxon>
        <taxon>Dikarya</taxon>
        <taxon>Ascomycota</taxon>
        <taxon>Pezizomycotina</taxon>
        <taxon>Dothideomycetes</taxon>
        <taxon>Dothideomycetidae</taxon>
        <taxon>Mycosphaerellales</taxon>
        <taxon>Teratosphaeriaceae</taxon>
        <taxon>Neohortaea</taxon>
    </lineage>
</organism>
<dbReference type="OrthoDB" id="2802411at2759"/>
<accession>A0A6A6PIR0</accession>
<evidence type="ECO:0000256" key="1">
    <source>
        <dbReference type="ARBA" id="ARBA00004370"/>
    </source>
</evidence>
<comment type="similarity">
    <text evidence="2">Belongs to the UPF0057 (PMP3) family.</text>
</comment>
<comment type="subcellular location">
    <subcellularLocation>
        <location evidence="1">Membrane</location>
    </subcellularLocation>
</comment>
<keyword evidence="8" id="KW-1185">Reference proteome</keyword>
<evidence type="ECO:0000313" key="8">
    <source>
        <dbReference type="Proteomes" id="UP000799767"/>
    </source>
</evidence>
<dbReference type="Proteomes" id="UP000799767">
    <property type="component" value="Unassembled WGS sequence"/>
</dbReference>
<feature type="transmembrane region" description="Helical" evidence="6">
    <location>
        <begin position="33"/>
        <end position="54"/>
    </location>
</feature>
<evidence type="ECO:0000256" key="2">
    <source>
        <dbReference type="ARBA" id="ARBA00009530"/>
    </source>
</evidence>